<evidence type="ECO:0000313" key="6">
    <source>
        <dbReference type="Proteomes" id="UP000324897"/>
    </source>
</evidence>
<comment type="similarity">
    <text evidence="1">Belongs to the mTERF family.</text>
</comment>
<dbReference type="PANTHER" id="PTHR13068:SF213">
    <property type="entry name" value="OS07G0423000 PROTEIN"/>
    <property type="match status" value="1"/>
</dbReference>
<feature type="region of interest" description="Disordered" evidence="4">
    <location>
        <begin position="1"/>
        <end position="34"/>
    </location>
</feature>
<dbReference type="GO" id="GO:0003676">
    <property type="term" value="F:nucleic acid binding"/>
    <property type="evidence" value="ECO:0007669"/>
    <property type="project" value="InterPro"/>
</dbReference>
<dbReference type="PANTHER" id="PTHR13068">
    <property type="entry name" value="CGI-12 PROTEIN-RELATED"/>
    <property type="match status" value="1"/>
</dbReference>
<organism evidence="5 6">
    <name type="scientific">Eragrostis curvula</name>
    <name type="common">weeping love grass</name>
    <dbReference type="NCBI Taxonomy" id="38414"/>
    <lineage>
        <taxon>Eukaryota</taxon>
        <taxon>Viridiplantae</taxon>
        <taxon>Streptophyta</taxon>
        <taxon>Embryophyta</taxon>
        <taxon>Tracheophyta</taxon>
        <taxon>Spermatophyta</taxon>
        <taxon>Magnoliopsida</taxon>
        <taxon>Liliopsida</taxon>
        <taxon>Poales</taxon>
        <taxon>Poaceae</taxon>
        <taxon>PACMAD clade</taxon>
        <taxon>Chloridoideae</taxon>
        <taxon>Eragrostideae</taxon>
        <taxon>Eragrostidinae</taxon>
        <taxon>Eragrostis</taxon>
    </lineage>
</organism>
<dbReference type="Pfam" id="PF02536">
    <property type="entry name" value="mTERF"/>
    <property type="match status" value="1"/>
</dbReference>
<sequence>MRAHGAAGRGGCGARAPPLHQERARRPRNPRGYGFKPASIARLVTSMPSVLSSTNIGAKLDFYRSELDLSDTEICRLVTTSPHRALEASLEGRLLPNHRLLRDLLGTDKKVITAVIQSMRLITDNLQHVFLPKLKTLRDHGVTEEVLVKLVTTHPKALTYESSRFDEGLAAVKDLGVSPSAGIFPYAFGVFAKMYQSKWDRRIKNFLSLGWTEEQVRKAFARHPYCMLASEDKRVLPRYTVLNLLASTGVIKQGIKVSHLIMTEKRFAGRYITTYQEVFPQILEAYGARTATVV</sequence>
<name>A0A5J9T4W2_9POAL</name>
<dbReference type="Proteomes" id="UP000324897">
    <property type="component" value="Unassembled WGS sequence"/>
</dbReference>
<dbReference type="AlphaFoldDB" id="A0A5J9T4W2"/>
<keyword evidence="6" id="KW-1185">Reference proteome</keyword>
<dbReference type="Gramene" id="TVU06405">
    <property type="protein sequence ID" value="TVU06405"/>
    <property type="gene ID" value="EJB05_49618"/>
</dbReference>
<keyword evidence="3" id="KW-0809">Transit peptide</keyword>
<keyword evidence="2" id="KW-0806">Transcription termination</keyword>
<evidence type="ECO:0000256" key="3">
    <source>
        <dbReference type="ARBA" id="ARBA00022946"/>
    </source>
</evidence>
<keyword evidence="2" id="KW-0805">Transcription regulation</keyword>
<protein>
    <submittedName>
        <fullName evidence="5">Uncharacterized protein</fullName>
    </submittedName>
</protein>
<gene>
    <name evidence="5" type="ORF">EJB05_49618</name>
</gene>
<accession>A0A5J9T4W2</accession>
<evidence type="ECO:0000256" key="4">
    <source>
        <dbReference type="SAM" id="MobiDB-lite"/>
    </source>
</evidence>
<dbReference type="InterPro" id="IPR003690">
    <property type="entry name" value="MTERF"/>
</dbReference>
<keyword evidence="2" id="KW-0804">Transcription</keyword>
<proteinExistence type="inferred from homology"/>
<dbReference type="GO" id="GO:0006353">
    <property type="term" value="P:DNA-templated transcription termination"/>
    <property type="evidence" value="ECO:0007669"/>
    <property type="project" value="UniProtKB-KW"/>
</dbReference>
<dbReference type="OrthoDB" id="637682at2759"/>
<dbReference type="EMBL" id="RWGY01000051">
    <property type="protein sequence ID" value="TVU06405.1"/>
    <property type="molecule type" value="Genomic_DNA"/>
</dbReference>
<dbReference type="InterPro" id="IPR038538">
    <property type="entry name" value="MTERF_sf"/>
</dbReference>
<dbReference type="Gene3D" id="1.25.70.10">
    <property type="entry name" value="Transcription termination factor 3, mitochondrial"/>
    <property type="match status" value="1"/>
</dbReference>
<evidence type="ECO:0000256" key="1">
    <source>
        <dbReference type="ARBA" id="ARBA00007692"/>
    </source>
</evidence>
<evidence type="ECO:0000256" key="2">
    <source>
        <dbReference type="ARBA" id="ARBA00022472"/>
    </source>
</evidence>
<reference evidence="5 6" key="1">
    <citation type="journal article" date="2019" name="Sci. Rep.">
        <title>A high-quality genome of Eragrostis curvula grass provides insights into Poaceae evolution and supports new strategies to enhance forage quality.</title>
        <authorList>
            <person name="Carballo J."/>
            <person name="Santos B.A.C.M."/>
            <person name="Zappacosta D."/>
            <person name="Garbus I."/>
            <person name="Selva J.P."/>
            <person name="Gallo C.A."/>
            <person name="Diaz A."/>
            <person name="Albertini E."/>
            <person name="Caccamo M."/>
            <person name="Echenique V."/>
        </authorList>
    </citation>
    <scope>NUCLEOTIDE SEQUENCE [LARGE SCALE GENOMIC DNA]</scope>
    <source>
        <strain evidence="6">cv. Victoria</strain>
        <tissue evidence="5">Leaf</tissue>
    </source>
</reference>
<comment type="caution">
    <text evidence="5">The sequence shown here is derived from an EMBL/GenBank/DDBJ whole genome shotgun (WGS) entry which is preliminary data.</text>
</comment>
<evidence type="ECO:0000313" key="5">
    <source>
        <dbReference type="EMBL" id="TVU06405.1"/>
    </source>
</evidence>